<name>A0A4D7E4D3_9HYPH</name>
<evidence type="ECO:0000256" key="2">
    <source>
        <dbReference type="ARBA" id="ARBA00022898"/>
    </source>
</evidence>
<keyword evidence="9" id="KW-1185">Reference proteome</keyword>
<dbReference type="Gene3D" id="3.90.1150.10">
    <property type="entry name" value="Aspartate Aminotransferase, domain 1"/>
    <property type="match status" value="1"/>
</dbReference>
<feature type="modified residue" description="N6-(pyridoxal phosphate)lysine" evidence="3">
    <location>
        <position position="230"/>
    </location>
</feature>
<evidence type="ECO:0000256" key="4">
    <source>
        <dbReference type="RuleBase" id="RU362118"/>
    </source>
</evidence>
<dbReference type="Pfam" id="PF01053">
    <property type="entry name" value="Cys_Met_Meta_PP"/>
    <property type="match status" value="1"/>
</dbReference>
<comment type="similarity">
    <text evidence="4">Belongs to the trans-sulfuration enzymes family.</text>
</comment>
<dbReference type="GO" id="GO:0019346">
    <property type="term" value="P:transsulfuration"/>
    <property type="evidence" value="ECO:0007669"/>
    <property type="project" value="InterPro"/>
</dbReference>
<dbReference type="STRING" id="1367849.GCA_000518585_04148"/>
<dbReference type="GO" id="GO:0005737">
    <property type="term" value="C:cytoplasm"/>
    <property type="evidence" value="ECO:0007669"/>
    <property type="project" value="TreeGrafter"/>
</dbReference>
<geneLocation type="plasmid" evidence="8">
    <name>pticfbp5473</name>
</geneLocation>
<dbReference type="OrthoDB" id="9805807at2"/>
<protein>
    <submittedName>
        <fullName evidence="6">Aminotransferase class V-fold PLP-dependent enzyme</fullName>
    </submittedName>
</protein>
<dbReference type="PROSITE" id="PS00868">
    <property type="entry name" value="CYS_MET_METAB_PP"/>
    <property type="match status" value="1"/>
</dbReference>
<gene>
    <name evidence="6" type="ORF">CFBP5473_23990</name>
    <name evidence="7" type="ORF">J5285_22650</name>
</gene>
<dbReference type="Gene3D" id="3.40.640.10">
    <property type="entry name" value="Type I PLP-dependent aspartate aminotransferase-like (Major domain)"/>
    <property type="match status" value="1"/>
</dbReference>
<accession>A0A4D7E4D3</accession>
<evidence type="ECO:0000256" key="1">
    <source>
        <dbReference type="ARBA" id="ARBA00001933"/>
    </source>
</evidence>
<dbReference type="KEGG" id="alf:CFBP5473_23990"/>
<feature type="region of interest" description="Disordered" evidence="5">
    <location>
        <begin position="1"/>
        <end position="23"/>
    </location>
</feature>
<sequence>MSVTSRANVHSAPSAREDQPPSPLRWQTLALDGGLTIDPSTKAIAPNISMSVNNTLVPGDGAFSAEGVEDLADLPFLYARWTNPTVRALEQRMATVEGTEEALATATGIAAIAATFLTLLRQGDHLIVSDVCYAGANELACRILPELGIEVTPVNMANPAEVIAAFRPNTKLLHCETPCNPILRLTDLSLVAQMAHQRDILVSVDSTFATPVATRPADFGVDLIIHSLTKFINGHGDALGGVVCGRKNLVARIRARAGIYLGAAMSAHNAWLIMRGMDTLFPRMKAISDSALEVAQALAIHPMVSAVTYPGLESHPQHELARRQMSVFGGMITFQVTDPQAVALRLAGRLRVVHYAFSLGHQRSIVVLLETDEMMKSTYRLQGSQLRSYRSFAGDGIFRLSVGLEAPEDLIEDLDQALRA</sequence>
<dbReference type="InterPro" id="IPR015422">
    <property type="entry name" value="PyrdxlP-dep_Trfase_small"/>
</dbReference>
<dbReference type="SUPFAM" id="SSF53383">
    <property type="entry name" value="PLP-dependent transferases"/>
    <property type="match status" value="1"/>
</dbReference>
<dbReference type="InterPro" id="IPR054542">
    <property type="entry name" value="Cys_met_metab_PP"/>
</dbReference>
<evidence type="ECO:0000313" key="6">
    <source>
        <dbReference type="EMBL" id="QCJ01023.1"/>
    </source>
</evidence>
<evidence type="ECO:0000256" key="3">
    <source>
        <dbReference type="PIRSR" id="PIRSR001434-2"/>
    </source>
</evidence>
<dbReference type="Proteomes" id="UP000826513">
    <property type="component" value="Plasmid pTiAF3.44"/>
</dbReference>
<dbReference type="PANTHER" id="PTHR11808:SF80">
    <property type="entry name" value="CYSTATHIONINE GAMMA-LYASE"/>
    <property type="match status" value="1"/>
</dbReference>
<dbReference type="InterPro" id="IPR015424">
    <property type="entry name" value="PyrdxlP-dep_Trfase"/>
</dbReference>
<keyword evidence="6" id="KW-0808">Transferase</keyword>
<keyword evidence="6" id="KW-0614">Plasmid</keyword>
<dbReference type="EMBL" id="CP072169">
    <property type="protein sequence ID" value="QYA10358.1"/>
    <property type="molecule type" value="Genomic_DNA"/>
</dbReference>
<reference evidence="6 8" key="1">
    <citation type="submission" date="2019-04" db="EMBL/GenBank/DDBJ databases">
        <title>Complete genome sequence of Agrobacterium larrymoorei CFBP5473.</title>
        <authorList>
            <person name="Haryono M."/>
            <person name="Chou L."/>
            <person name="Lin Y.-C."/>
            <person name="Lai E.-M."/>
            <person name="Kuo C.-H."/>
        </authorList>
    </citation>
    <scope>NUCLEOTIDE SEQUENCE [LARGE SCALE GENOMIC DNA]</scope>
    <source>
        <strain evidence="6 8">CFBP5473</strain>
        <plasmid evidence="6">pTiCFBP5473</plasmid>
        <plasmid evidence="8">pticfbp5473</plasmid>
    </source>
</reference>
<evidence type="ECO:0000313" key="9">
    <source>
        <dbReference type="Proteomes" id="UP000826513"/>
    </source>
</evidence>
<dbReference type="InterPro" id="IPR000277">
    <property type="entry name" value="Cys/Met-Metab_PyrdxlP-dep_enz"/>
</dbReference>
<geneLocation type="plasmid" evidence="7 9">
    <name>pTiAF3.44</name>
</geneLocation>
<dbReference type="EMBL" id="CP039694">
    <property type="protein sequence ID" value="QCJ01023.1"/>
    <property type="molecule type" value="Genomic_DNA"/>
</dbReference>
<comment type="cofactor">
    <cofactor evidence="1 4">
        <name>pyridoxal 5'-phosphate</name>
        <dbReference type="ChEBI" id="CHEBI:597326"/>
    </cofactor>
</comment>
<evidence type="ECO:0000256" key="5">
    <source>
        <dbReference type="SAM" id="MobiDB-lite"/>
    </source>
</evidence>
<dbReference type="GO" id="GO:0008483">
    <property type="term" value="F:transaminase activity"/>
    <property type="evidence" value="ECO:0007669"/>
    <property type="project" value="UniProtKB-KW"/>
</dbReference>
<proteinExistence type="inferred from homology"/>
<dbReference type="InterPro" id="IPR015421">
    <property type="entry name" value="PyrdxlP-dep_Trfase_major"/>
</dbReference>
<evidence type="ECO:0000313" key="7">
    <source>
        <dbReference type="EMBL" id="QYA10358.1"/>
    </source>
</evidence>
<reference evidence="7 9" key="2">
    <citation type="submission" date="2021-03" db="EMBL/GenBank/DDBJ databases">
        <title>Rapid diversification of plasmids in a genus of pathogenic and nitrogen fixing bacteria.</title>
        <authorList>
            <person name="Weisberg A.J."/>
            <person name="Miller M."/>
            <person name="Ream W."/>
            <person name="Grunwald N.J."/>
            <person name="Chang J.H."/>
        </authorList>
    </citation>
    <scope>NUCLEOTIDE SEQUENCE [LARGE SCALE GENOMIC DNA]</scope>
    <source>
        <strain evidence="7 9">AF3.44</strain>
        <plasmid evidence="7 9">pTiAF3.44</plasmid>
    </source>
</reference>
<geneLocation type="plasmid" evidence="6">
    <name>pTiCFBP5473</name>
</geneLocation>
<keyword evidence="2 3" id="KW-0663">Pyridoxal phosphate</keyword>
<keyword evidence="6" id="KW-0032">Aminotransferase</keyword>
<dbReference type="AlphaFoldDB" id="A0A4D7E4D3"/>
<dbReference type="GO" id="GO:0016846">
    <property type="term" value="F:carbon-sulfur lyase activity"/>
    <property type="evidence" value="ECO:0007669"/>
    <property type="project" value="TreeGrafter"/>
</dbReference>
<organism evidence="6 8">
    <name type="scientific">Agrobacterium larrymoorei</name>
    <dbReference type="NCBI Taxonomy" id="160699"/>
    <lineage>
        <taxon>Bacteria</taxon>
        <taxon>Pseudomonadati</taxon>
        <taxon>Pseudomonadota</taxon>
        <taxon>Alphaproteobacteria</taxon>
        <taxon>Hyphomicrobiales</taxon>
        <taxon>Rhizobiaceae</taxon>
        <taxon>Rhizobium/Agrobacterium group</taxon>
        <taxon>Agrobacterium</taxon>
    </lineage>
</organism>
<dbReference type="GO" id="GO:0030170">
    <property type="term" value="F:pyridoxal phosphate binding"/>
    <property type="evidence" value="ECO:0007669"/>
    <property type="project" value="InterPro"/>
</dbReference>
<dbReference type="PIRSF" id="PIRSF001434">
    <property type="entry name" value="CGS"/>
    <property type="match status" value="1"/>
</dbReference>
<evidence type="ECO:0000313" key="8">
    <source>
        <dbReference type="Proteomes" id="UP000298545"/>
    </source>
</evidence>
<dbReference type="RefSeq" id="WP_084631801.1">
    <property type="nucleotide sequence ID" value="NZ_CP039694.1"/>
</dbReference>
<dbReference type="PANTHER" id="PTHR11808">
    <property type="entry name" value="TRANS-SULFURATION ENZYME FAMILY MEMBER"/>
    <property type="match status" value="1"/>
</dbReference>
<dbReference type="FunFam" id="3.40.640.10:FF:000046">
    <property type="entry name" value="Cystathionine gamma-lyase"/>
    <property type="match status" value="1"/>
</dbReference>
<dbReference type="Proteomes" id="UP000298545">
    <property type="component" value="Plasmid pTiCFBP5473"/>
</dbReference>